<dbReference type="KEGG" id="vg:4960631"/>
<reference evidence="1 2" key="1">
    <citation type="submission" date="2007-03" db="EMBL/GenBank/DDBJ databases">
        <authorList>
            <person name="DeShazer D."/>
            <person name="Ronning C.M."/>
            <person name="Brinkac L.M."/>
            <person name="Nierman W.C."/>
        </authorList>
    </citation>
    <scope>NUCLEOTIDE SEQUENCE [LARGE SCALE GENOMIC DNA]</scope>
</reference>
<evidence type="ECO:0000313" key="1">
    <source>
        <dbReference type="EMBL" id="ABO60772.1"/>
    </source>
</evidence>
<dbReference type="Proteomes" id="UP000002288">
    <property type="component" value="Segment"/>
</dbReference>
<dbReference type="GeneID" id="4960631"/>
<dbReference type="EMBL" id="CP000624">
    <property type="protein sequence ID" value="ABO60772.1"/>
    <property type="molecule type" value="Genomic_DNA"/>
</dbReference>
<sequence>MRKGKSDARFAATNAYTFGAGAPDDRTVFPCVYGRNDRISPKVDANAGYAPRGMGGMKTIVNELRDELRVAHIIIRSALSVATFDQKMEWANMNERDAVIGEGITRANERQAAIDGGSVDALYRELKCADRIIANARSLLSDHQFELWTVAIRFAGVMSQNVVRDDVRRRLLTRAVLTCGGNSAADGVAAYQLVAEALVYGGESWIERVRAQRARAREFEDVLMRLRSSNVWKDLVRVVEQFADDAVHHLNAEQRRLLREFITECLKGLDKSFEAGVVSDRVAEKDGDNARNDLAGHEKTGVRELLHVLDSCG</sequence>
<gene>
    <name evidence="1" type="ORF">BPSphiE122_0023</name>
</gene>
<keyword evidence="2" id="KW-1185">Reference proteome</keyword>
<accession>A4JWW8</accession>
<evidence type="ECO:0000313" key="2">
    <source>
        <dbReference type="Proteomes" id="UP000002288"/>
    </source>
</evidence>
<proteinExistence type="predicted"/>
<protein>
    <submittedName>
        <fullName evidence="1">Uncharacterized protein</fullName>
    </submittedName>
</protein>
<dbReference type="RefSeq" id="YP_001111173.1">
    <property type="nucleotide sequence ID" value="NC_009236.1"/>
</dbReference>
<organism evidence="1 2">
    <name type="scientific">Burkholderia phage phiE12-2</name>
    <dbReference type="NCBI Taxonomy" id="2881401"/>
    <lineage>
        <taxon>Viruses</taxon>
        <taxon>Duplodnaviria</taxon>
        <taxon>Heunggongvirae</taxon>
        <taxon>Uroviricota</taxon>
        <taxon>Caudoviricetes</taxon>
        <taxon>Peduoviridae</taxon>
        <taxon>Duodecimduovirus</taxon>
        <taxon>Duodecimduovirus phiE122</taxon>
    </lineage>
</organism>
<name>A4JWW8_9CAUD</name>